<comment type="caution">
    <text evidence="2">The sequence shown here is derived from an EMBL/GenBank/DDBJ whole genome shotgun (WGS) entry which is preliminary data.</text>
</comment>
<sequence length="623" mass="67818">MTEPNGARPGPPPVWWTPVAEAEAEVRGARERLAVLGTPSPAPHPGPPVVALVHGLEGGWAGWQPLAGELAGRCRTYALDLPWRAGNRYRWRHHGTPAHWLREALALVPEPVDILIGHSFGANAVLEHLADRDGAPQPRAAVLLAPFFRPESLRVDWPLHDAALAGFRQIIADGVRVGLGRRAQELDPEVLAAMADTTVERIGPVGFLTLFLQFTGTTELDLGAVTVPTLVLAGHGDPSLSDARAAALAAAMPAATVRRRPGYTHFCHAEQPGDVGADITGFLDFPHRPPGGHLPRHHPSHHKGMTMTELLDGTLTTPVGRPRYEGANIRTWIGFKHFMYLTEEAVLQYFRERGAGAETLYHTYGLGLEIVDHSVSLPATLGIDDEVTAIVEPGKPKPGHGAPFKLRLTVERDGETVTVLTGKVRVALVVLKDAPADIQPVPAHLEPYTVPEVAALADAADQEPRTVSDSELSAVLTPAGSGAFLWSWRIPYFYCHFSDRLQHSGYVRALEEVVDRFLEERGISIRTMLVERGWIPVVSRARVHMLADALMEETLHTVFTVQEILKDVMYTATFDTYVHRDGRLVHTATGSIMHGYAVSRGELAGSLAEFDDTTRAALLGDAR</sequence>
<feature type="domain" description="AB hydrolase-1" evidence="1">
    <location>
        <begin position="52"/>
        <end position="275"/>
    </location>
</feature>
<keyword evidence="2" id="KW-0378">Hydrolase</keyword>
<dbReference type="Pfam" id="PF12697">
    <property type="entry name" value="Abhydrolase_6"/>
    <property type="match status" value="1"/>
</dbReference>
<dbReference type="GO" id="GO:0016787">
    <property type="term" value="F:hydrolase activity"/>
    <property type="evidence" value="ECO:0007669"/>
    <property type="project" value="UniProtKB-KW"/>
</dbReference>
<proteinExistence type="predicted"/>
<dbReference type="Proteomes" id="UP000720508">
    <property type="component" value="Unassembled WGS sequence"/>
</dbReference>
<name>A0ABS6C734_9ACTN</name>
<protein>
    <submittedName>
        <fullName evidence="2">Alpha/beta hydrolase</fullName>
    </submittedName>
</protein>
<keyword evidence="3" id="KW-1185">Reference proteome</keyword>
<evidence type="ECO:0000259" key="1">
    <source>
        <dbReference type="Pfam" id="PF12697"/>
    </source>
</evidence>
<organism evidence="2 3">
    <name type="scientific">Streptomyces niphimycinicus</name>
    <dbReference type="NCBI Taxonomy" id="2842201"/>
    <lineage>
        <taxon>Bacteria</taxon>
        <taxon>Bacillati</taxon>
        <taxon>Actinomycetota</taxon>
        <taxon>Actinomycetes</taxon>
        <taxon>Kitasatosporales</taxon>
        <taxon>Streptomycetaceae</taxon>
        <taxon>Streptomyces</taxon>
    </lineage>
</organism>
<evidence type="ECO:0000313" key="2">
    <source>
        <dbReference type="EMBL" id="MBU3862706.1"/>
    </source>
</evidence>
<dbReference type="RefSeq" id="WP_216339146.1">
    <property type="nucleotide sequence ID" value="NZ_JAHLEM010000010.1"/>
</dbReference>
<evidence type="ECO:0000313" key="3">
    <source>
        <dbReference type="Proteomes" id="UP000720508"/>
    </source>
</evidence>
<dbReference type="EMBL" id="JAHLEM010000010">
    <property type="protein sequence ID" value="MBU3862706.1"/>
    <property type="molecule type" value="Genomic_DNA"/>
</dbReference>
<reference evidence="2 3" key="1">
    <citation type="submission" date="2021-06" db="EMBL/GenBank/DDBJ databases">
        <authorList>
            <person name="Pan X."/>
        </authorList>
    </citation>
    <scope>NUCLEOTIDE SEQUENCE [LARGE SCALE GENOMIC DNA]</scope>
    <source>
        <strain evidence="2 3">4503</strain>
    </source>
</reference>
<accession>A0ABS6C734</accession>
<dbReference type="InterPro" id="IPR000073">
    <property type="entry name" value="AB_hydrolase_1"/>
</dbReference>
<gene>
    <name evidence="2" type="ORF">KN815_00790</name>
</gene>